<dbReference type="Proteomes" id="UP000187012">
    <property type="component" value="Unassembled WGS sequence"/>
</dbReference>
<dbReference type="EMBL" id="CYGX02000014">
    <property type="protein sequence ID" value="SIT38115.1"/>
    <property type="molecule type" value="Genomic_DNA"/>
</dbReference>
<accession>A0A1N7RSL3</accession>
<reference evidence="2 3" key="1">
    <citation type="submission" date="2016-12" db="EMBL/GenBank/DDBJ databases">
        <authorList>
            <person name="Song W.-J."/>
            <person name="Kurnit D.M."/>
        </authorList>
    </citation>
    <scope>NUCLEOTIDE SEQUENCE [LARGE SCALE GENOMIC DNA]</scope>
    <source>
        <strain evidence="2 3">STM7296</strain>
    </source>
</reference>
<feature type="region of interest" description="Disordered" evidence="1">
    <location>
        <begin position="54"/>
        <end position="112"/>
    </location>
</feature>
<dbReference type="STRING" id="1247936.BN2475_140015"/>
<organism evidence="2 3">
    <name type="scientific">Paraburkholderia ribeironis</name>
    <dbReference type="NCBI Taxonomy" id="1247936"/>
    <lineage>
        <taxon>Bacteria</taxon>
        <taxon>Pseudomonadati</taxon>
        <taxon>Pseudomonadota</taxon>
        <taxon>Betaproteobacteria</taxon>
        <taxon>Burkholderiales</taxon>
        <taxon>Burkholderiaceae</taxon>
        <taxon>Paraburkholderia</taxon>
    </lineage>
</organism>
<evidence type="ECO:0000313" key="3">
    <source>
        <dbReference type="Proteomes" id="UP000187012"/>
    </source>
</evidence>
<evidence type="ECO:0000313" key="2">
    <source>
        <dbReference type="EMBL" id="SIT38115.1"/>
    </source>
</evidence>
<keyword evidence="3" id="KW-1185">Reference proteome</keyword>
<proteinExistence type="predicted"/>
<evidence type="ECO:0000256" key="1">
    <source>
        <dbReference type="SAM" id="MobiDB-lite"/>
    </source>
</evidence>
<gene>
    <name evidence="2" type="ORF">BN2475_140015</name>
</gene>
<feature type="compositionally biased region" description="Basic and acidic residues" evidence="1">
    <location>
        <begin position="64"/>
        <end position="76"/>
    </location>
</feature>
<dbReference type="AlphaFoldDB" id="A0A1N7RSL3"/>
<name>A0A1N7RSL3_9BURK</name>
<sequence>MYSMGVASAAPVTVFFEKSRRSNCKAPISAGNDRSLVIPGSQAWALKVAQSTGRLPSTSAAATDNERWQKTTRTAEPRTFFFMTASPRTGAPLRVSTEPCTRDQPCMPSRRG</sequence>
<protein>
    <submittedName>
        <fullName evidence="2">Uncharacterized protein</fullName>
    </submittedName>
</protein>